<dbReference type="InterPro" id="IPR011050">
    <property type="entry name" value="Pectin_lyase_fold/virulence"/>
</dbReference>
<sequence>MKDTLQQALDKAIAGTVLDLAKGAYEQCGPFVVKEKQGSALLPICIEAAQLGSAIITGGSYLNRHILLLNFYNHKQFQKN</sequence>
<accession>A0ABU6DIK1</accession>
<dbReference type="EMBL" id="JAROBY010000037">
    <property type="protein sequence ID" value="MEB4796686.1"/>
    <property type="molecule type" value="Genomic_DNA"/>
</dbReference>
<evidence type="ECO:0000313" key="2">
    <source>
        <dbReference type="Proteomes" id="UP001355653"/>
    </source>
</evidence>
<dbReference type="InterPro" id="IPR012334">
    <property type="entry name" value="Pectin_lyas_fold"/>
</dbReference>
<reference evidence="1 2" key="1">
    <citation type="submission" date="2023-03" db="EMBL/GenBank/DDBJ databases">
        <title>Bacillus Genome Sequencing.</title>
        <authorList>
            <person name="Dunlap C."/>
        </authorList>
    </citation>
    <scope>NUCLEOTIDE SEQUENCE [LARGE SCALE GENOMIC DNA]</scope>
    <source>
        <strain evidence="1 2">NRS-1351</strain>
    </source>
</reference>
<keyword evidence="2" id="KW-1185">Reference proteome</keyword>
<protein>
    <submittedName>
        <fullName evidence="1">Uncharacterized protein</fullName>
    </submittedName>
</protein>
<dbReference type="RefSeq" id="WP_127456126.1">
    <property type="nucleotide sequence ID" value="NZ_JAROBY010000037.1"/>
</dbReference>
<evidence type="ECO:0000313" key="1">
    <source>
        <dbReference type="EMBL" id="MEB4796686.1"/>
    </source>
</evidence>
<dbReference type="Proteomes" id="UP001355653">
    <property type="component" value="Unassembled WGS sequence"/>
</dbReference>
<dbReference type="Gene3D" id="2.160.20.10">
    <property type="entry name" value="Single-stranded right-handed beta-helix, Pectin lyase-like"/>
    <property type="match status" value="1"/>
</dbReference>
<proteinExistence type="predicted"/>
<organism evidence="1 2">
    <name type="scientific">Paenibacillus chondroitinus</name>
    <dbReference type="NCBI Taxonomy" id="59842"/>
    <lineage>
        <taxon>Bacteria</taxon>
        <taxon>Bacillati</taxon>
        <taxon>Bacillota</taxon>
        <taxon>Bacilli</taxon>
        <taxon>Bacillales</taxon>
        <taxon>Paenibacillaceae</taxon>
        <taxon>Paenibacillus</taxon>
    </lineage>
</organism>
<name>A0ABU6DIK1_9BACL</name>
<gene>
    <name evidence="1" type="ORF">P5G65_22505</name>
</gene>
<dbReference type="SUPFAM" id="SSF51126">
    <property type="entry name" value="Pectin lyase-like"/>
    <property type="match status" value="1"/>
</dbReference>
<comment type="caution">
    <text evidence="1">The sequence shown here is derived from an EMBL/GenBank/DDBJ whole genome shotgun (WGS) entry which is preliminary data.</text>
</comment>